<evidence type="ECO:0000256" key="1">
    <source>
        <dbReference type="SAM" id="Coils"/>
    </source>
</evidence>
<proteinExistence type="predicted"/>
<gene>
    <name evidence="2" type="ORF">PSYICH_LOCUS13907</name>
</gene>
<sequence>MRYYKIAFDQVQSGHADLKTEINSLKTSIEGKISHLVDDIKDLRKENTECKQRILESERKLKKLNLIVYGVQGVETDTTDKLLKVIGDYLHITCNKQQFRDVFRFGRQVEGKVRPILVEVVNYELKTQILNAARLMNEDLGKIKVLFSNDYAKEDYNKRKFLHSQLKEAKTIHPQAKIKKMFYI</sequence>
<organism evidence="2 3">
    <name type="scientific">Psylliodes chrysocephalus</name>
    <dbReference type="NCBI Taxonomy" id="3402493"/>
    <lineage>
        <taxon>Eukaryota</taxon>
        <taxon>Metazoa</taxon>
        <taxon>Ecdysozoa</taxon>
        <taxon>Arthropoda</taxon>
        <taxon>Hexapoda</taxon>
        <taxon>Insecta</taxon>
        <taxon>Pterygota</taxon>
        <taxon>Neoptera</taxon>
        <taxon>Endopterygota</taxon>
        <taxon>Coleoptera</taxon>
        <taxon>Polyphaga</taxon>
        <taxon>Cucujiformia</taxon>
        <taxon>Chrysomeloidea</taxon>
        <taxon>Chrysomelidae</taxon>
        <taxon>Galerucinae</taxon>
        <taxon>Alticini</taxon>
        <taxon>Psylliodes</taxon>
    </lineage>
</organism>
<evidence type="ECO:0000313" key="3">
    <source>
        <dbReference type="Proteomes" id="UP001153636"/>
    </source>
</evidence>
<feature type="coiled-coil region" evidence="1">
    <location>
        <begin position="33"/>
        <end position="60"/>
    </location>
</feature>
<reference evidence="2" key="1">
    <citation type="submission" date="2022-01" db="EMBL/GenBank/DDBJ databases">
        <authorList>
            <person name="King R."/>
        </authorList>
    </citation>
    <scope>NUCLEOTIDE SEQUENCE</scope>
</reference>
<evidence type="ECO:0000313" key="2">
    <source>
        <dbReference type="EMBL" id="CAH1113558.1"/>
    </source>
</evidence>
<dbReference type="AlphaFoldDB" id="A0A9P0GLM4"/>
<keyword evidence="1" id="KW-0175">Coiled coil</keyword>
<protein>
    <submittedName>
        <fullName evidence="2">Uncharacterized protein</fullName>
    </submittedName>
</protein>
<dbReference type="PANTHER" id="PTHR37445">
    <property type="entry name" value="PROTEIN CBG24663"/>
    <property type="match status" value="1"/>
</dbReference>
<dbReference type="Proteomes" id="UP001153636">
    <property type="component" value="Chromosome 7"/>
</dbReference>
<dbReference type="PANTHER" id="PTHR37445:SF3">
    <property type="entry name" value="ZINC FINGER PHD-TYPE DOMAIN-CONTAINING PROTEIN"/>
    <property type="match status" value="1"/>
</dbReference>
<name>A0A9P0GLM4_9CUCU</name>
<dbReference type="OrthoDB" id="6776827at2759"/>
<accession>A0A9P0GLM4</accession>
<keyword evidence="3" id="KW-1185">Reference proteome</keyword>
<dbReference type="EMBL" id="OV651819">
    <property type="protein sequence ID" value="CAH1113558.1"/>
    <property type="molecule type" value="Genomic_DNA"/>
</dbReference>